<evidence type="ECO:0000313" key="2">
    <source>
        <dbReference type="Proteomes" id="UP000536179"/>
    </source>
</evidence>
<accession>A0A7W5E4B2</accession>
<proteinExistence type="predicted"/>
<protein>
    <submittedName>
        <fullName evidence="1">Uncharacterized protein</fullName>
    </submittedName>
</protein>
<dbReference type="AlphaFoldDB" id="A0A7W5E4B2"/>
<dbReference type="EMBL" id="JACHXU010000029">
    <property type="protein sequence ID" value="MBB3209909.1"/>
    <property type="molecule type" value="Genomic_DNA"/>
</dbReference>
<evidence type="ECO:0000313" key="1">
    <source>
        <dbReference type="EMBL" id="MBB3209909.1"/>
    </source>
</evidence>
<gene>
    <name evidence="1" type="ORF">FHS27_005754</name>
</gene>
<dbReference type="Proteomes" id="UP000536179">
    <property type="component" value="Unassembled WGS sequence"/>
</dbReference>
<sequence length="62" mass="6627">MKPHLPALLLLLFLGLLIGCGSNQGTTNALEGASEEEVQNYLDMVAKEDAQMAGQPDLGRNE</sequence>
<organism evidence="1 2">
    <name type="scientific">Aporhodopirellula rubra</name>
    <dbReference type="NCBI Taxonomy" id="980271"/>
    <lineage>
        <taxon>Bacteria</taxon>
        <taxon>Pseudomonadati</taxon>
        <taxon>Planctomycetota</taxon>
        <taxon>Planctomycetia</taxon>
        <taxon>Pirellulales</taxon>
        <taxon>Pirellulaceae</taxon>
        <taxon>Aporhodopirellula</taxon>
    </lineage>
</organism>
<keyword evidence="2" id="KW-1185">Reference proteome</keyword>
<dbReference type="PROSITE" id="PS51257">
    <property type="entry name" value="PROKAR_LIPOPROTEIN"/>
    <property type="match status" value="1"/>
</dbReference>
<reference evidence="1 2" key="1">
    <citation type="submission" date="2020-08" db="EMBL/GenBank/DDBJ databases">
        <title>Genomic Encyclopedia of Type Strains, Phase III (KMG-III): the genomes of soil and plant-associated and newly described type strains.</title>
        <authorList>
            <person name="Whitman W."/>
        </authorList>
    </citation>
    <scope>NUCLEOTIDE SEQUENCE [LARGE SCALE GENOMIC DNA]</scope>
    <source>
        <strain evidence="1 2">CECT 8075</strain>
    </source>
</reference>
<comment type="caution">
    <text evidence="1">The sequence shown here is derived from an EMBL/GenBank/DDBJ whole genome shotgun (WGS) entry which is preliminary data.</text>
</comment>
<name>A0A7W5E4B2_9BACT</name>